<accession>A0A7X0B1L7</accession>
<gene>
    <name evidence="2" type="ORF">FHS74_004273</name>
</gene>
<evidence type="ECO:0000313" key="3">
    <source>
        <dbReference type="Proteomes" id="UP000539175"/>
    </source>
</evidence>
<reference evidence="2 3" key="1">
    <citation type="submission" date="2020-08" db="EMBL/GenBank/DDBJ databases">
        <title>Genomic Encyclopedia of Type Strains, Phase IV (KMG-IV): sequencing the most valuable type-strain genomes for metagenomic binning, comparative biology and taxonomic classification.</title>
        <authorList>
            <person name="Goeker M."/>
        </authorList>
    </citation>
    <scope>NUCLEOTIDE SEQUENCE [LARGE SCALE GENOMIC DNA]</scope>
    <source>
        <strain evidence="2 3">DSM 22198</strain>
    </source>
</reference>
<dbReference type="Gene3D" id="3.60.21.10">
    <property type="match status" value="1"/>
</dbReference>
<dbReference type="GO" id="GO:0008803">
    <property type="term" value="F:bis(5'-nucleosyl)-tetraphosphatase (symmetrical) activity"/>
    <property type="evidence" value="ECO:0007669"/>
    <property type="project" value="TreeGrafter"/>
</dbReference>
<dbReference type="GO" id="GO:0110154">
    <property type="term" value="P:RNA decapping"/>
    <property type="evidence" value="ECO:0007669"/>
    <property type="project" value="TreeGrafter"/>
</dbReference>
<dbReference type="PANTHER" id="PTHR42850">
    <property type="entry name" value="METALLOPHOSPHOESTERASE"/>
    <property type="match status" value="1"/>
</dbReference>
<dbReference type="PANTHER" id="PTHR42850:SF4">
    <property type="entry name" value="ZINC-DEPENDENT ENDOPOLYPHOSPHATASE"/>
    <property type="match status" value="1"/>
</dbReference>
<protein>
    <submittedName>
        <fullName evidence="2">Serine/threonine protein phosphatase 1</fullName>
        <ecNumber evidence="2">3.1.3.16</ecNumber>
    </submittedName>
</protein>
<dbReference type="SUPFAM" id="SSF56300">
    <property type="entry name" value="Metallo-dependent phosphatases"/>
    <property type="match status" value="1"/>
</dbReference>
<comment type="caution">
    <text evidence="2">The sequence shown here is derived from an EMBL/GenBank/DDBJ whole genome shotgun (WGS) entry which is preliminary data.</text>
</comment>
<proteinExistence type="predicted"/>
<dbReference type="RefSeq" id="WP_184804769.1">
    <property type="nucleotide sequence ID" value="NZ_JACIIZ010000013.1"/>
</dbReference>
<dbReference type="AlphaFoldDB" id="A0A7X0B1L7"/>
<dbReference type="GO" id="GO:0005737">
    <property type="term" value="C:cytoplasm"/>
    <property type="evidence" value="ECO:0007669"/>
    <property type="project" value="TreeGrafter"/>
</dbReference>
<keyword evidence="3" id="KW-1185">Reference proteome</keyword>
<dbReference type="InterPro" id="IPR050126">
    <property type="entry name" value="Ap4A_hydrolase"/>
</dbReference>
<dbReference type="InterPro" id="IPR029052">
    <property type="entry name" value="Metallo-depent_PP-like"/>
</dbReference>
<dbReference type="EMBL" id="JACIIZ010000013">
    <property type="protein sequence ID" value="MBB6253697.1"/>
    <property type="molecule type" value="Genomic_DNA"/>
</dbReference>
<dbReference type="GO" id="GO:0004722">
    <property type="term" value="F:protein serine/threonine phosphatase activity"/>
    <property type="evidence" value="ECO:0007669"/>
    <property type="project" value="UniProtKB-EC"/>
</dbReference>
<dbReference type="Proteomes" id="UP000539175">
    <property type="component" value="Unassembled WGS sequence"/>
</dbReference>
<sequence>MWRRFQAAWVARRAAVDSRAPAPTGGTSRAPEGQILYAIGDIHGEVGLLRSLLSEIVTDWALHGRAAGVTPILVYIGDYIDRGPDSRGVIDLLLSNPLPEFRSHWLLGNHEAALLDFLQDPVGGAAWLDFGGLATLLSYGVRPLFSGSAAERARALRDDLAARLPPEHLAFLGSLERMVVYGDYAFVHAGVRPGRALADQALEDMLWIRAPFLESPRRHEKTVVHGHTIVPAVDRRPNRIAIDTGAYTSGLLSAIALQGGDVRVLTARRAVGGAKTADELPSAVI</sequence>
<name>A0A7X0B1L7_9PROT</name>
<dbReference type="CDD" id="cd00144">
    <property type="entry name" value="MPP_PPP_family"/>
    <property type="match status" value="1"/>
</dbReference>
<feature type="domain" description="Calcineurin-like phosphoesterase" evidence="1">
    <location>
        <begin position="37"/>
        <end position="231"/>
    </location>
</feature>
<organism evidence="2 3">
    <name type="scientific">Nitrospirillum iridis</name>
    <dbReference type="NCBI Taxonomy" id="765888"/>
    <lineage>
        <taxon>Bacteria</taxon>
        <taxon>Pseudomonadati</taxon>
        <taxon>Pseudomonadota</taxon>
        <taxon>Alphaproteobacteria</taxon>
        <taxon>Rhodospirillales</taxon>
        <taxon>Azospirillaceae</taxon>
        <taxon>Nitrospirillum</taxon>
    </lineage>
</organism>
<evidence type="ECO:0000313" key="2">
    <source>
        <dbReference type="EMBL" id="MBB6253697.1"/>
    </source>
</evidence>
<dbReference type="InterPro" id="IPR004843">
    <property type="entry name" value="Calcineurin-like_PHP"/>
</dbReference>
<dbReference type="EC" id="3.1.3.16" evidence="2"/>
<dbReference type="Pfam" id="PF00149">
    <property type="entry name" value="Metallophos"/>
    <property type="match status" value="1"/>
</dbReference>
<keyword evidence="2" id="KW-0378">Hydrolase</keyword>
<evidence type="ECO:0000259" key="1">
    <source>
        <dbReference type="Pfam" id="PF00149"/>
    </source>
</evidence>